<dbReference type="RefSeq" id="WP_148062953.1">
    <property type="nucleotide sequence ID" value="NZ_VRYZ01000001.1"/>
</dbReference>
<keyword evidence="3" id="KW-1185">Reference proteome</keyword>
<name>A0A5C9A514_9GAMM</name>
<evidence type="ECO:0000256" key="1">
    <source>
        <dbReference type="SAM" id="MobiDB-lite"/>
    </source>
</evidence>
<dbReference type="AlphaFoldDB" id="A0A5C9A514"/>
<evidence type="ECO:0000313" key="2">
    <source>
        <dbReference type="EMBL" id="TXS95114.1"/>
    </source>
</evidence>
<comment type="caution">
    <text evidence="2">The sequence shown here is derived from an EMBL/GenBank/DDBJ whole genome shotgun (WGS) entry which is preliminary data.</text>
</comment>
<dbReference type="Proteomes" id="UP000321933">
    <property type="component" value="Unassembled WGS sequence"/>
</dbReference>
<feature type="region of interest" description="Disordered" evidence="1">
    <location>
        <begin position="114"/>
        <end position="144"/>
    </location>
</feature>
<gene>
    <name evidence="2" type="ORF">FVW59_04245</name>
</gene>
<protein>
    <submittedName>
        <fullName evidence="2">Uncharacterized protein</fullName>
    </submittedName>
</protein>
<organism evidence="2 3">
    <name type="scientific">Parahaliea aestuarii</name>
    <dbReference type="NCBI Taxonomy" id="1852021"/>
    <lineage>
        <taxon>Bacteria</taxon>
        <taxon>Pseudomonadati</taxon>
        <taxon>Pseudomonadota</taxon>
        <taxon>Gammaproteobacteria</taxon>
        <taxon>Cellvibrionales</taxon>
        <taxon>Halieaceae</taxon>
        <taxon>Parahaliea</taxon>
    </lineage>
</organism>
<dbReference type="EMBL" id="VRYZ01000001">
    <property type="protein sequence ID" value="TXS95114.1"/>
    <property type="molecule type" value="Genomic_DNA"/>
</dbReference>
<sequence>MARIRTVKPEFWQDEDLAAVSESSLLLAVGLLNHADDEGYFKAHPGLIKAAVFPLREPSLSIHGMFSELSNAGYLELFEGTDGKQYGLVRNFSKHQRINRPSPSKIASLRQITEDSVNDHGGLTPGRERNREQGKEQCPAEEPPDVSFDDFWKSWPTDLSEKGNRKRAKSQWDRLRPDQQLATEIQIKLCAQAEQKRALRSRGEFAPSFQHAERWLRDRGWESEIPEYNEPGCGEHIV</sequence>
<feature type="compositionally biased region" description="Basic and acidic residues" evidence="1">
    <location>
        <begin position="126"/>
        <end position="135"/>
    </location>
</feature>
<dbReference type="OrthoDB" id="6107855at2"/>
<reference evidence="2 3" key="1">
    <citation type="submission" date="2019-08" db="EMBL/GenBank/DDBJ databases">
        <title>Parahaliea maris sp. nov., isolated from the surface seawater.</title>
        <authorList>
            <person name="Liu Y."/>
        </authorList>
    </citation>
    <scope>NUCLEOTIDE SEQUENCE [LARGE SCALE GENOMIC DNA]</scope>
    <source>
        <strain evidence="2 3">S2-26</strain>
    </source>
</reference>
<evidence type="ECO:0000313" key="3">
    <source>
        <dbReference type="Proteomes" id="UP000321933"/>
    </source>
</evidence>
<accession>A0A5C9A514</accession>
<proteinExistence type="predicted"/>